<dbReference type="PANTHER" id="PTHR45641">
    <property type="entry name" value="TETRATRICOPEPTIDE REPEAT PROTEIN (AFU_ORTHOLOGUE AFUA_6G03870)"/>
    <property type="match status" value="1"/>
</dbReference>
<dbReference type="InterPro" id="IPR013105">
    <property type="entry name" value="TPR_2"/>
</dbReference>
<evidence type="ECO:0000256" key="2">
    <source>
        <dbReference type="ARBA" id="ARBA00022803"/>
    </source>
</evidence>
<dbReference type="Pfam" id="PF07719">
    <property type="entry name" value="TPR_2"/>
    <property type="match status" value="1"/>
</dbReference>
<dbReference type="SMART" id="SM00028">
    <property type="entry name" value="TPR"/>
    <property type="match status" value="4"/>
</dbReference>
<feature type="repeat" description="TPR" evidence="3">
    <location>
        <begin position="275"/>
        <end position="308"/>
    </location>
</feature>
<proteinExistence type="predicted"/>
<feature type="repeat" description="TPR" evidence="3">
    <location>
        <begin position="157"/>
        <end position="190"/>
    </location>
</feature>
<evidence type="ECO:0000313" key="4">
    <source>
        <dbReference type="EMBL" id="OJA03430.1"/>
    </source>
</evidence>
<evidence type="ECO:0000256" key="1">
    <source>
        <dbReference type="ARBA" id="ARBA00022737"/>
    </source>
</evidence>
<dbReference type="PROSITE" id="PS50005">
    <property type="entry name" value="TPR"/>
    <property type="match status" value="4"/>
</dbReference>
<dbReference type="Pfam" id="PF13432">
    <property type="entry name" value="TPR_16"/>
    <property type="match status" value="1"/>
</dbReference>
<reference evidence="5" key="1">
    <citation type="submission" date="2016-09" db="EMBL/GenBank/DDBJ databases">
        <title>Genome Sequence of Bathymodiolus thermophilus sulfur-oxidizing gill endosymbiont.</title>
        <authorList>
            <person name="Ponnudurai R."/>
            <person name="Kleiner M."/>
            <person name="Sayavedra L."/>
            <person name="Thuermer A."/>
            <person name="Felbeck H."/>
            <person name="Schlueter R."/>
            <person name="Schweder T."/>
            <person name="Markert S."/>
        </authorList>
    </citation>
    <scope>NUCLEOTIDE SEQUENCE [LARGE SCALE GENOMIC DNA]</scope>
    <source>
        <strain evidence="5">BAT/CrabSpa'14</strain>
    </source>
</reference>
<feature type="repeat" description="TPR" evidence="3">
    <location>
        <begin position="233"/>
        <end position="266"/>
    </location>
</feature>
<feature type="repeat" description="TPR" evidence="3">
    <location>
        <begin position="191"/>
        <end position="224"/>
    </location>
</feature>
<evidence type="ECO:0000256" key="3">
    <source>
        <dbReference type="PROSITE-ProRule" id="PRU00339"/>
    </source>
</evidence>
<dbReference type="PANTHER" id="PTHR45641:SF19">
    <property type="entry name" value="NEPHROCYSTIN-3"/>
    <property type="match status" value="1"/>
</dbReference>
<dbReference type="RefSeq" id="WP_143108762.1">
    <property type="nucleotide sequence ID" value="NZ_MIQH01000637.1"/>
</dbReference>
<gene>
    <name evidence="4" type="ORF">BGC33_03765</name>
</gene>
<dbReference type="Pfam" id="PF13424">
    <property type="entry name" value="TPR_12"/>
    <property type="match status" value="1"/>
</dbReference>
<dbReference type="AlphaFoldDB" id="A0A1J8P1N1"/>
<evidence type="ECO:0000313" key="5">
    <source>
        <dbReference type="Proteomes" id="UP000182798"/>
    </source>
</evidence>
<name>A0A1J8P1N1_9GAMM</name>
<organism evidence="4 5">
    <name type="scientific">Bathymodiolus thermophilus thioautotrophic gill symbiont</name>
    <dbReference type="NCBI Taxonomy" id="2360"/>
    <lineage>
        <taxon>Bacteria</taxon>
        <taxon>Pseudomonadati</taxon>
        <taxon>Pseudomonadota</taxon>
        <taxon>Gammaproteobacteria</taxon>
        <taxon>sulfur-oxidizing symbionts</taxon>
    </lineage>
</organism>
<dbReference type="Proteomes" id="UP000182798">
    <property type="component" value="Unassembled WGS sequence"/>
</dbReference>
<dbReference type="OrthoDB" id="9766710at2"/>
<dbReference type="Gene3D" id="1.25.40.10">
    <property type="entry name" value="Tetratricopeptide repeat domain"/>
    <property type="match status" value="3"/>
</dbReference>
<dbReference type="EMBL" id="MIQH01000637">
    <property type="protein sequence ID" value="OJA03430.1"/>
    <property type="molecule type" value="Genomic_DNA"/>
</dbReference>
<protein>
    <submittedName>
        <fullName evidence="4">Uncharacterized protein</fullName>
    </submittedName>
</protein>
<accession>A0A1J8P1N1</accession>
<dbReference type="InterPro" id="IPR019734">
    <property type="entry name" value="TPR_rpt"/>
</dbReference>
<keyword evidence="1" id="KW-0677">Repeat</keyword>
<comment type="caution">
    <text evidence="4">The sequence shown here is derived from an EMBL/GenBank/DDBJ whole genome shotgun (WGS) entry which is preliminary data.</text>
</comment>
<dbReference type="SUPFAM" id="SSF48452">
    <property type="entry name" value="TPR-like"/>
    <property type="match status" value="2"/>
</dbReference>
<dbReference type="InterPro" id="IPR011990">
    <property type="entry name" value="TPR-like_helical_dom_sf"/>
</dbReference>
<sequence length="314" mass="36362">MFQKLRALLVTSKNLLLLEFFTSIVVLLTLLPQCTQTTEKNTINNYYGASPEQYEQVWNRRKKEVTERLPQADDKEKQLLKVELAKIQVKQNNLHPSYEKYITELKERIAELEQFKSSNPQLFNKAIGALKQGKNKVADDLFAQVEKNNVDTIKTVAEASFQRANIAEDEIRYADALAHYQKAYRLTPNNTLYLNRLGFIYNILGKYKEAFKYYELALKSDLKTYGEDHPKVAISRNNLGSAWESLEKHKKAIEYFELALRSDLKTYGKDHPQVATYHNNLGSAWESLGKHKKAIEYFELALKSDLKTYGEDHP</sequence>
<feature type="non-terminal residue" evidence="4">
    <location>
        <position position="314"/>
    </location>
</feature>
<keyword evidence="2 3" id="KW-0802">TPR repeat</keyword>